<protein>
    <submittedName>
        <fullName evidence="1">8-amino-7-oxononanoate synthase</fullName>
        <ecNumber evidence="1">2.3.1.47</ecNumber>
    </submittedName>
</protein>
<organism evidence="1 2">
    <name type="scientific">Pseudidiomarina tainanensis</name>
    <dbReference type="NCBI Taxonomy" id="502365"/>
    <lineage>
        <taxon>Bacteria</taxon>
        <taxon>Pseudomonadati</taxon>
        <taxon>Pseudomonadota</taxon>
        <taxon>Gammaproteobacteria</taxon>
        <taxon>Alteromonadales</taxon>
        <taxon>Idiomarinaceae</taxon>
        <taxon>Pseudidiomarina</taxon>
    </lineage>
</organism>
<keyword evidence="1" id="KW-0012">Acyltransferase</keyword>
<accession>A0ACD2HLL3</accession>
<sequence>MIRNAFIMQITHELSAQLEQLRQQHRYRTLVQRQAQHLQFDSNDYLGLSMHPRVKAAYAEGVQQYGASSGASPLVSGYQAPHAYLRQQLAQWLEREDALLFSSGFAANQSTLQTLGSQYQRIVLDKLSHASLIDGVRHFKHWKRFRHNDVAHAQELLLPNVANLLVTESVFSMDGDHAPLNQLAELPADVWIDDAHSIGISGESGRGAGATLSAAQAPLLTITFGKGLGVMGAAIVGSSVMTDYLMNQARDFIYSTAMPAAQAQAVSASINVVQSAEGESLRQRLRDNIQYFREQCVAQGLPIGANQHAIQTLILGSEERVIAWGQSLRALNIYCGIIRPPTVPQGSSRLRITVTAAHSTADIDALVTALIITRDLVEKANVTA</sequence>
<proteinExistence type="predicted"/>
<gene>
    <name evidence="1" type="ORF">CWI82_05685</name>
</gene>
<comment type="caution">
    <text evidence="1">The sequence shown here is derived from an EMBL/GenBank/DDBJ whole genome shotgun (WGS) entry which is preliminary data.</text>
</comment>
<keyword evidence="2" id="KW-1185">Reference proteome</keyword>
<dbReference type="Proteomes" id="UP000293092">
    <property type="component" value="Unassembled WGS sequence"/>
</dbReference>
<evidence type="ECO:0000313" key="2">
    <source>
        <dbReference type="Proteomes" id="UP000293092"/>
    </source>
</evidence>
<evidence type="ECO:0000313" key="1">
    <source>
        <dbReference type="EMBL" id="RZQ56775.1"/>
    </source>
</evidence>
<reference evidence="1" key="1">
    <citation type="submission" date="2017-11" db="EMBL/GenBank/DDBJ databases">
        <title>Comparative genomic and phylogenomic analyses of the family Idiomarinaceae.</title>
        <authorList>
            <person name="Liu Y."/>
            <person name="Shao Z."/>
        </authorList>
    </citation>
    <scope>NUCLEOTIDE SEQUENCE</scope>
    <source>
        <strain evidence="1">PIN1</strain>
    </source>
</reference>
<name>A0ACD2HLL3_9GAMM</name>
<dbReference type="EC" id="2.3.1.47" evidence="1"/>
<dbReference type="EMBL" id="PIQJ01000001">
    <property type="protein sequence ID" value="RZQ56775.1"/>
    <property type="molecule type" value="Genomic_DNA"/>
</dbReference>
<keyword evidence="1" id="KW-0808">Transferase</keyword>